<sequence>MSSTPRPDRAPRSARALARRVPLWAAALLDAGSIALFAGLGRRSHETGHVLTGVPETAWPFWAGAALGWVATAAVRRRVPDTLADGGVVLVATVLVGMALRQLTGQGTAWSFVLVTTLVLGVLLLGWRAVAALLARRG</sequence>
<evidence type="ECO:0000313" key="2">
    <source>
        <dbReference type="EMBL" id="PKZ42809.1"/>
    </source>
</evidence>
<evidence type="ECO:0000313" key="3">
    <source>
        <dbReference type="Proteomes" id="UP000234206"/>
    </source>
</evidence>
<evidence type="ECO:0000256" key="1">
    <source>
        <dbReference type="SAM" id="Phobius"/>
    </source>
</evidence>
<gene>
    <name evidence="2" type="ORF">CYJ76_00715</name>
</gene>
<feature type="transmembrane region" description="Helical" evidence="1">
    <location>
        <begin position="82"/>
        <end position="100"/>
    </location>
</feature>
<dbReference type="OrthoDB" id="3698172at2"/>
<protein>
    <submittedName>
        <fullName evidence="2">DUF3054 domain-containing protein</fullName>
    </submittedName>
</protein>
<dbReference type="Proteomes" id="UP000234206">
    <property type="component" value="Unassembled WGS sequence"/>
</dbReference>
<proteinExistence type="predicted"/>
<dbReference type="EMBL" id="PKIZ01000001">
    <property type="protein sequence ID" value="PKZ42809.1"/>
    <property type="molecule type" value="Genomic_DNA"/>
</dbReference>
<organism evidence="2 3">
    <name type="scientific">Kytococcus schroeteri</name>
    <dbReference type="NCBI Taxonomy" id="138300"/>
    <lineage>
        <taxon>Bacteria</taxon>
        <taxon>Bacillati</taxon>
        <taxon>Actinomycetota</taxon>
        <taxon>Actinomycetes</taxon>
        <taxon>Micrococcales</taxon>
        <taxon>Kytococcaceae</taxon>
        <taxon>Kytococcus</taxon>
    </lineage>
</organism>
<feature type="transmembrane region" description="Helical" evidence="1">
    <location>
        <begin position="112"/>
        <end position="135"/>
    </location>
</feature>
<dbReference type="RefSeq" id="WP_101848945.1">
    <property type="nucleotide sequence ID" value="NZ_JBHLVH010000014.1"/>
</dbReference>
<reference evidence="2 3" key="1">
    <citation type="submission" date="2017-12" db="EMBL/GenBank/DDBJ databases">
        <title>Phylogenetic diversity of female urinary microbiome.</title>
        <authorList>
            <person name="Thomas-White K."/>
            <person name="Wolfe A.J."/>
        </authorList>
    </citation>
    <scope>NUCLEOTIDE SEQUENCE [LARGE SCALE GENOMIC DNA]</scope>
    <source>
        <strain evidence="2 3">UMB1298</strain>
    </source>
</reference>
<feature type="transmembrane region" description="Helical" evidence="1">
    <location>
        <begin position="59"/>
        <end position="75"/>
    </location>
</feature>
<keyword evidence="1" id="KW-0472">Membrane</keyword>
<accession>A0A2I1PDW5</accession>
<dbReference type="InterPro" id="IPR021414">
    <property type="entry name" value="DUF3054"/>
</dbReference>
<dbReference type="AlphaFoldDB" id="A0A2I1PDW5"/>
<comment type="caution">
    <text evidence="2">The sequence shown here is derived from an EMBL/GenBank/DDBJ whole genome shotgun (WGS) entry which is preliminary data.</text>
</comment>
<keyword evidence="1" id="KW-1133">Transmembrane helix</keyword>
<keyword evidence="3" id="KW-1185">Reference proteome</keyword>
<name>A0A2I1PDW5_9MICO</name>
<feature type="transmembrane region" description="Helical" evidence="1">
    <location>
        <begin position="21"/>
        <end position="39"/>
    </location>
</feature>
<keyword evidence="1" id="KW-0812">Transmembrane</keyword>
<dbReference type="Pfam" id="PF11255">
    <property type="entry name" value="DUF3054"/>
    <property type="match status" value="1"/>
</dbReference>